<evidence type="ECO:0000313" key="2">
    <source>
        <dbReference type="Proteomes" id="UP000324974"/>
    </source>
</evidence>
<name>A0A5C1ABI5_9BACT</name>
<dbReference type="EMBL" id="CP042425">
    <property type="protein sequence ID" value="QEL15945.1"/>
    <property type="molecule type" value="Genomic_DNA"/>
</dbReference>
<dbReference type="Proteomes" id="UP000324974">
    <property type="component" value="Chromosome"/>
</dbReference>
<sequence>MNKIEERAALDAVFGIYPLIIKEQERPDFRCLHPTTGEFGVEVTEFHASESDARLRNIRNYPLDIIKNGKYRHKDDVGEICVEEVVYHVAATGQQIPLRAIPRRVPTVRECVPKIVDMINDKGMKCAGYDSDLRSTDLIISDLNNAVRLNRVGEFLGCLHDYLCGSSAVVMVSPLREVYLLCLCGEIGRVCIPIYGNLFVGEIAVFDEIYSRHISALSEDNTVGRYLATLAAHLAARFPGTVFSESEGDVSFKFASTVWTLSAEQKVFITDMRCGDELAWEALSSESNVDPFQASIFNDPEQGRVNEFRCYELHFPVPETRPC</sequence>
<organism evidence="1 2">
    <name type="scientific">Limnoglobus roseus</name>
    <dbReference type="NCBI Taxonomy" id="2598579"/>
    <lineage>
        <taxon>Bacteria</taxon>
        <taxon>Pseudomonadati</taxon>
        <taxon>Planctomycetota</taxon>
        <taxon>Planctomycetia</taxon>
        <taxon>Gemmatales</taxon>
        <taxon>Gemmataceae</taxon>
        <taxon>Limnoglobus</taxon>
    </lineage>
</organism>
<reference evidence="2" key="1">
    <citation type="submission" date="2019-08" db="EMBL/GenBank/DDBJ databases">
        <title>Limnoglobus roseus gen. nov., sp. nov., a novel freshwater planctomycete with a giant genome from the family Gemmataceae.</title>
        <authorList>
            <person name="Kulichevskaya I.S."/>
            <person name="Naumoff D.G."/>
            <person name="Miroshnikov K."/>
            <person name="Ivanova A."/>
            <person name="Philippov D.A."/>
            <person name="Hakobyan A."/>
            <person name="Rijpstra I.C."/>
            <person name="Sinninghe Damste J.S."/>
            <person name="Liesack W."/>
            <person name="Dedysh S.N."/>
        </authorList>
    </citation>
    <scope>NUCLEOTIDE SEQUENCE [LARGE SCALE GENOMIC DNA]</scope>
    <source>
        <strain evidence="2">PX52</strain>
    </source>
</reference>
<dbReference type="AlphaFoldDB" id="A0A5C1ABI5"/>
<evidence type="ECO:0000313" key="1">
    <source>
        <dbReference type="EMBL" id="QEL15945.1"/>
    </source>
</evidence>
<protein>
    <submittedName>
        <fullName evidence="1">Uncharacterized protein</fullName>
    </submittedName>
</protein>
<accession>A0A5C1ABI5</accession>
<proteinExistence type="predicted"/>
<keyword evidence="2" id="KW-1185">Reference proteome</keyword>
<gene>
    <name evidence="1" type="ORF">PX52LOC_02882</name>
</gene>
<dbReference type="OrthoDB" id="5196301at2"/>
<dbReference type="KEGG" id="lrs:PX52LOC_02882"/>
<dbReference type="RefSeq" id="WP_149110711.1">
    <property type="nucleotide sequence ID" value="NZ_CP042425.1"/>
</dbReference>